<dbReference type="Proteomes" id="UP000315700">
    <property type="component" value="Chromosome"/>
</dbReference>
<dbReference type="GO" id="GO:0018861">
    <property type="term" value="F:4-chlorobenzoate-CoA ligase activity"/>
    <property type="evidence" value="ECO:0007669"/>
    <property type="project" value="UniProtKB-EC"/>
</dbReference>
<evidence type="ECO:0000313" key="3">
    <source>
        <dbReference type="EMBL" id="QDT52535.1"/>
    </source>
</evidence>
<dbReference type="InterPro" id="IPR000873">
    <property type="entry name" value="AMP-dep_synth/lig_dom"/>
</dbReference>
<dbReference type="EMBL" id="CP036271">
    <property type="protein sequence ID" value="QDT52535.1"/>
    <property type="molecule type" value="Genomic_DNA"/>
</dbReference>
<keyword evidence="1" id="KW-0472">Membrane</keyword>
<proteinExistence type="predicted"/>
<evidence type="ECO:0000256" key="1">
    <source>
        <dbReference type="SAM" id="Phobius"/>
    </source>
</evidence>
<gene>
    <name evidence="3" type="primary">fcbA2</name>
    <name evidence="3" type="ORF">Pan44_05470</name>
</gene>
<keyword evidence="4" id="KW-1185">Reference proteome</keyword>
<keyword evidence="1" id="KW-1133">Transmembrane helix</keyword>
<dbReference type="InterPro" id="IPR050237">
    <property type="entry name" value="ATP-dep_AMP-bd_enzyme"/>
</dbReference>
<dbReference type="InterPro" id="IPR045851">
    <property type="entry name" value="AMP-bd_C_sf"/>
</dbReference>
<dbReference type="KEGG" id="ccos:Pan44_05470"/>
<sequence>MSGNIADRLRESAVAWPERAAVIDQRENRRTFAELDREVDQLVAGLQSLGLTPGRRIVLMVRPGIEFIALTFALFRAGAIVILIDPGMGRTNIFRCLEEVEPEGFVAIPVVQLIRWWKRREKVFRSARLNVTVGMRIPGFGPTYGDILKLGGVHPPKPVSVAGSDPAAVIFTSGSTGPPKGVAYEHGMFGAQVELIQRQYGIEPGEVDLPGFPLFGLFNAAMGVTTVVPDMNPTRPAQVDPVKILRAIERHGVTQAFGSPAFWNRVGRYCDEHRITLPTIRRALSAGGPVPNHVLERMARVLNGPNADLFTPYGATESLPAASIGGREVLSSTAARTRKGAGTCVGRPFPEIEIRIIRITDGPVAALDVAEACGPGEIGEIIVRGRSVTREYFRRPEATAVAKIADPRSFPGDDRPSVWHRIGDVGYIDGEGLLWFCGRKAHIVHTRLGSMYSVCCEAIFETHPHVYRAALVGIGDVSDEAPVIVIEPEAGKFPETPAAVAAFRDELLRLGAGSPLTSCIREVMFHRSLPVDTRHNVKIQREALKEWAAAVSGRR</sequence>
<dbReference type="AlphaFoldDB" id="A0A517S8S9"/>
<dbReference type="RefSeq" id="WP_145026965.1">
    <property type="nucleotide sequence ID" value="NZ_CP036271.1"/>
</dbReference>
<name>A0A517S8S9_9PLAN</name>
<dbReference type="OrthoDB" id="9799237at2"/>
<dbReference type="Pfam" id="PF00501">
    <property type="entry name" value="AMP-binding"/>
    <property type="match status" value="1"/>
</dbReference>
<dbReference type="Gene3D" id="3.30.300.30">
    <property type="match status" value="1"/>
</dbReference>
<dbReference type="PANTHER" id="PTHR43767">
    <property type="entry name" value="LONG-CHAIN-FATTY-ACID--COA LIGASE"/>
    <property type="match status" value="1"/>
</dbReference>
<dbReference type="InParanoid" id="A0A517S8S9"/>
<dbReference type="InterPro" id="IPR042099">
    <property type="entry name" value="ANL_N_sf"/>
</dbReference>
<organism evidence="3 4">
    <name type="scientific">Caulifigura coniformis</name>
    <dbReference type="NCBI Taxonomy" id="2527983"/>
    <lineage>
        <taxon>Bacteria</taxon>
        <taxon>Pseudomonadati</taxon>
        <taxon>Planctomycetota</taxon>
        <taxon>Planctomycetia</taxon>
        <taxon>Planctomycetales</taxon>
        <taxon>Planctomycetaceae</taxon>
        <taxon>Caulifigura</taxon>
    </lineage>
</organism>
<evidence type="ECO:0000313" key="4">
    <source>
        <dbReference type="Proteomes" id="UP000315700"/>
    </source>
</evidence>
<keyword evidence="3" id="KW-0436">Ligase</keyword>
<reference evidence="3 4" key="1">
    <citation type="submission" date="2019-02" db="EMBL/GenBank/DDBJ databases">
        <title>Deep-cultivation of Planctomycetes and their phenomic and genomic characterization uncovers novel biology.</title>
        <authorList>
            <person name="Wiegand S."/>
            <person name="Jogler M."/>
            <person name="Boedeker C."/>
            <person name="Pinto D."/>
            <person name="Vollmers J."/>
            <person name="Rivas-Marin E."/>
            <person name="Kohn T."/>
            <person name="Peeters S.H."/>
            <person name="Heuer A."/>
            <person name="Rast P."/>
            <person name="Oberbeckmann S."/>
            <person name="Bunk B."/>
            <person name="Jeske O."/>
            <person name="Meyerdierks A."/>
            <person name="Storesund J.E."/>
            <person name="Kallscheuer N."/>
            <person name="Luecker S."/>
            <person name="Lage O.M."/>
            <person name="Pohl T."/>
            <person name="Merkel B.J."/>
            <person name="Hornburger P."/>
            <person name="Mueller R.-W."/>
            <person name="Bruemmer F."/>
            <person name="Labrenz M."/>
            <person name="Spormann A.M."/>
            <person name="Op den Camp H."/>
            <person name="Overmann J."/>
            <person name="Amann R."/>
            <person name="Jetten M.S.M."/>
            <person name="Mascher T."/>
            <person name="Medema M.H."/>
            <person name="Devos D.P."/>
            <person name="Kaster A.-K."/>
            <person name="Ovreas L."/>
            <person name="Rohde M."/>
            <person name="Galperin M.Y."/>
            <person name="Jogler C."/>
        </authorList>
    </citation>
    <scope>NUCLEOTIDE SEQUENCE [LARGE SCALE GENOMIC DNA]</scope>
    <source>
        <strain evidence="3 4">Pan44</strain>
    </source>
</reference>
<dbReference type="Gene3D" id="3.40.50.12780">
    <property type="entry name" value="N-terminal domain of ligase-like"/>
    <property type="match status" value="1"/>
</dbReference>
<dbReference type="PROSITE" id="PS00455">
    <property type="entry name" value="AMP_BINDING"/>
    <property type="match status" value="1"/>
</dbReference>
<dbReference type="SUPFAM" id="SSF56801">
    <property type="entry name" value="Acetyl-CoA synthetase-like"/>
    <property type="match status" value="1"/>
</dbReference>
<dbReference type="NCBIfam" id="NF006754">
    <property type="entry name" value="PRK09274.1"/>
    <property type="match status" value="1"/>
</dbReference>
<feature type="transmembrane region" description="Helical" evidence="1">
    <location>
        <begin position="65"/>
        <end position="84"/>
    </location>
</feature>
<feature type="domain" description="AMP-dependent synthetase/ligase" evidence="2">
    <location>
        <begin position="10"/>
        <end position="393"/>
    </location>
</feature>
<protein>
    <submittedName>
        <fullName evidence="3">4-chlorobenzoate--CoA ligase</fullName>
        <ecNumber evidence="3">6.2.1.33</ecNumber>
    </submittedName>
</protein>
<accession>A0A517S8S9</accession>
<evidence type="ECO:0000259" key="2">
    <source>
        <dbReference type="Pfam" id="PF00501"/>
    </source>
</evidence>
<dbReference type="InterPro" id="IPR020845">
    <property type="entry name" value="AMP-binding_CS"/>
</dbReference>
<dbReference type="EC" id="6.2.1.33" evidence="3"/>
<dbReference type="PANTHER" id="PTHR43767:SF1">
    <property type="entry name" value="NONRIBOSOMAL PEPTIDE SYNTHASE PES1 (EUROFUNG)-RELATED"/>
    <property type="match status" value="1"/>
</dbReference>
<keyword evidence="1" id="KW-0812">Transmembrane</keyword>